<dbReference type="InParanoid" id="H2AU79"/>
<evidence type="ECO:0000256" key="1">
    <source>
        <dbReference type="SAM" id="MobiDB-lite"/>
    </source>
</evidence>
<proteinExistence type="predicted"/>
<reference evidence="2 3" key="1">
    <citation type="journal article" date="2011" name="Proc. Natl. Acad. Sci. U.S.A.">
        <title>Evolutionary erosion of yeast sex chromosomes by mating-type switching accidents.</title>
        <authorList>
            <person name="Gordon J.L."/>
            <person name="Armisen D."/>
            <person name="Proux-Wera E."/>
            <person name="Oheigeartaigh S.S."/>
            <person name="Byrne K.P."/>
            <person name="Wolfe K.H."/>
        </authorList>
    </citation>
    <scope>NUCLEOTIDE SEQUENCE [LARGE SCALE GENOMIC DNA]</scope>
    <source>
        <strain evidence="3">ATCC 22294 / BCRC 22015 / CBS 2517 / CECT 1963 / NBRC 1671 / NRRL Y-8276</strain>
    </source>
</reference>
<dbReference type="HOGENOM" id="CLU_485764_0_0_1"/>
<keyword evidence="3" id="KW-1185">Reference proteome</keyword>
<dbReference type="KEGG" id="kaf:KAFR_0D02810"/>
<sequence>MLNSHNSTLQADYLTAYKKPEKSFADTEKLNHFGELLSAKYRELTKRDSVKSDSSVPISTKDFDPHKYHMERNVKAKLKRSGAIKYKKITTYLKGKKITFKGIKSSDAVSFDDKHTAIENPNDFNDMIPDVPVSLKKKTIKLSPTNLVPSGNNQPYSLKSKCTHLPKYNNNPYSYSVNYVLNDEQTPQNAKFPTQNQVLSDATTIPQNAQVPSIDAKHFFKPTTVPIMAPKVELSSPNVTETTLPQEPAKIRPSIVPQKRFYKLPSNPSITCTKPLQSKTVSLSKSSDFSFSDLTGSSNEPSSHTAIPDCSSDATSEYSLPSNEPFEARKKDLDKKEQLLDMKELEIKEKEAFVEEKEKLLETCRKLNNEDPVLFSKPFHLCSKAIEASGTESLSSIDLVLLQAEDKDSVASGDSFKRAVTKKKQEFLNSSTSIPILSGNKCAYRPSFFFGDRKTSKQVYVSKEQVLQFNENKKLLNENRVLAEQLESIKEIKGSNPHMQILKDLIETKRLVGKLTKELNEERTRRLVSEELLLCKKNGIKPEVNDLAFTISQLKMELEKM</sequence>
<feature type="compositionally biased region" description="Polar residues" evidence="1">
    <location>
        <begin position="312"/>
        <end position="322"/>
    </location>
</feature>
<feature type="compositionally biased region" description="Polar residues" evidence="1">
    <location>
        <begin position="296"/>
        <end position="305"/>
    </location>
</feature>
<name>H2AU79_KAZAF</name>
<protein>
    <submittedName>
        <fullName evidence="2">Uncharacterized protein</fullName>
    </submittedName>
</protein>
<dbReference type="GeneID" id="13885887"/>
<feature type="region of interest" description="Disordered" evidence="1">
    <location>
        <begin position="290"/>
        <end position="332"/>
    </location>
</feature>
<organism evidence="2 3">
    <name type="scientific">Kazachstania africana (strain ATCC 22294 / BCRC 22015 / CBS 2517 / CECT 1963 / NBRC 1671 / NRRL Y-8276)</name>
    <name type="common">Yeast</name>
    <name type="synonym">Kluyveromyces africanus</name>
    <dbReference type="NCBI Taxonomy" id="1071382"/>
    <lineage>
        <taxon>Eukaryota</taxon>
        <taxon>Fungi</taxon>
        <taxon>Dikarya</taxon>
        <taxon>Ascomycota</taxon>
        <taxon>Saccharomycotina</taxon>
        <taxon>Saccharomycetes</taxon>
        <taxon>Saccharomycetales</taxon>
        <taxon>Saccharomycetaceae</taxon>
        <taxon>Kazachstania</taxon>
    </lineage>
</organism>
<dbReference type="AlphaFoldDB" id="H2AU79"/>
<gene>
    <name evidence="2" type="primary">KAFR0D02810</name>
    <name evidence="2" type="ORF">KAFR_0D02810</name>
</gene>
<dbReference type="RefSeq" id="XP_003957064.1">
    <property type="nucleotide sequence ID" value="XM_003957015.1"/>
</dbReference>
<accession>H2AU79</accession>
<evidence type="ECO:0000313" key="3">
    <source>
        <dbReference type="Proteomes" id="UP000005220"/>
    </source>
</evidence>
<evidence type="ECO:0000313" key="2">
    <source>
        <dbReference type="EMBL" id="CCF57929.1"/>
    </source>
</evidence>
<dbReference type="EMBL" id="HE650824">
    <property type="protein sequence ID" value="CCF57929.1"/>
    <property type="molecule type" value="Genomic_DNA"/>
</dbReference>
<dbReference type="Proteomes" id="UP000005220">
    <property type="component" value="Chromosome 4"/>
</dbReference>